<sequence length="49" mass="5210">MRYTLTFVDSAGELQPIMLTGKTHVVSAYGHTQTLALAILRVAGSGAYV</sequence>
<organism evidence="1 2">
    <name type="scientific">Bifidobacterium bifidum</name>
    <dbReference type="NCBI Taxonomy" id="1681"/>
    <lineage>
        <taxon>Bacteria</taxon>
        <taxon>Bacillati</taxon>
        <taxon>Actinomycetota</taxon>
        <taxon>Actinomycetes</taxon>
        <taxon>Bifidobacteriales</taxon>
        <taxon>Bifidobacteriaceae</taxon>
        <taxon>Bifidobacterium</taxon>
    </lineage>
</organism>
<gene>
    <name evidence="1" type="ORF">G5T23_03075</name>
</gene>
<dbReference type="AlphaFoldDB" id="A0AB36C0W5"/>
<dbReference type="Proteomes" id="UP000488776">
    <property type="component" value="Unassembled WGS sequence"/>
</dbReference>
<protein>
    <submittedName>
        <fullName evidence="1">Uncharacterized protein</fullName>
    </submittedName>
</protein>
<evidence type="ECO:0000313" key="2">
    <source>
        <dbReference type="Proteomes" id="UP000488776"/>
    </source>
</evidence>
<proteinExistence type="predicted"/>
<dbReference type="RefSeq" id="WP_163113014.1">
    <property type="nucleotide sequence ID" value="NZ_BCXK01000021.1"/>
</dbReference>
<accession>A0AB36C0W5</accession>
<name>A0AB36C0W5_BIFBI</name>
<evidence type="ECO:0000313" key="1">
    <source>
        <dbReference type="EMBL" id="NGG36037.1"/>
    </source>
</evidence>
<comment type="caution">
    <text evidence="1">The sequence shown here is derived from an EMBL/GenBank/DDBJ whole genome shotgun (WGS) entry which is preliminary data.</text>
</comment>
<dbReference type="EMBL" id="JAAJBJ010000002">
    <property type="protein sequence ID" value="NGG36037.1"/>
    <property type="molecule type" value="Genomic_DNA"/>
</dbReference>
<reference evidence="1 2" key="1">
    <citation type="submission" date="2020-02" db="EMBL/GenBank/DDBJ databases">
        <title>Antibiotic susceptibility profiles of lactic acid bacteria isolated from the human vagina and genetic basis of atypical resistances.</title>
        <authorList>
            <person name="Sirichoat A."/>
            <person name="Florez A.B."/>
            <person name="Vazquez L."/>
            <person name="Buppasiri P."/>
            <person name="Panya M."/>
            <person name="Lulitanond V."/>
            <person name="Mayo B."/>
        </authorList>
    </citation>
    <scope>NUCLEOTIDE SEQUENCE [LARGE SCALE GENOMIC DNA]</scope>
    <source>
        <strain evidence="1 2">VA07-1AN</strain>
    </source>
</reference>